<accession>S2JPA2</accession>
<protein>
    <submittedName>
        <fullName evidence="2">Uncharacterized protein</fullName>
    </submittedName>
</protein>
<reference evidence="3" key="1">
    <citation type="submission" date="2013-05" db="EMBL/GenBank/DDBJ databases">
        <title>The Genome sequence of Mucor circinelloides f. circinelloides 1006PhL.</title>
        <authorList>
            <consortium name="The Broad Institute Genomics Platform"/>
            <person name="Cuomo C."/>
            <person name="Earl A."/>
            <person name="Findley K."/>
            <person name="Lee S.C."/>
            <person name="Walker B."/>
            <person name="Young S."/>
            <person name="Zeng Q."/>
            <person name="Gargeya S."/>
            <person name="Fitzgerald M."/>
            <person name="Haas B."/>
            <person name="Abouelleil A."/>
            <person name="Allen A.W."/>
            <person name="Alvarado L."/>
            <person name="Arachchi H.M."/>
            <person name="Berlin A.M."/>
            <person name="Chapman S.B."/>
            <person name="Gainer-Dewar J."/>
            <person name="Goldberg J."/>
            <person name="Griggs A."/>
            <person name="Gujja S."/>
            <person name="Hansen M."/>
            <person name="Howarth C."/>
            <person name="Imamovic A."/>
            <person name="Ireland A."/>
            <person name="Larimer J."/>
            <person name="McCowan C."/>
            <person name="Murphy C."/>
            <person name="Pearson M."/>
            <person name="Poon T.W."/>
            <person name="Priest M."/>
            <person name="Roberts A."/>
            <person name="Saif S."/>
            <person name="Shea T."/>
            <person name="Sisk P."/>
            <person name="Sykes S."/>
            <person name="Wortman J."/>
            <person name="Nusbaum C."/>
            <person name="Birren B."/>
        </authorList>
    </citation>
    <scope>NUCLEOTIDE SEQUENCE [LARGE SCALE GENOMIC DNA]</scope>
    <source>
        <strain evidence="3">1006PhL</strain>
    </source>
</reference>
<dbReference type="Proteomes" id="UP000014254">
    <property type="component" value="Unassembled WGS sequence"/>
</dbReference>
<evidence type="ECO:0000313" key="2">
    <source>
        <dbReference type="EMBL" id="EPB91769.1"/>
    </source>
</evidence>
<evidence type="ECO:0000256" key="1">
    <source>
        <dbReference type="SAM" id="MobiDB-lite"/>
    </source>
</evidence>
<organism evidence="2 3">
    <name type="scientific">Mucor circinelloides f. circinelloides (strain 1006PhL)</name>
    <name type="common">Mucormycosis agent</name>
    <name type="synonym">Calyptromyces circinelloides</name>
    <dbReference type="NCBI Taxonomy" id="1220926"/>
    <lineage>
        <taxon>Eukaryota</taxon>
        <taxon>Fungi</taxon>
        <taxon>Fungi incertae sedis</taxon>
        <taxon>Mucoromycota</taxon>
        <taxon>Mucoromycotina</taxon>
        <taxon>Mucoromycetes</taxon>
        <taxon>Mucorales</taxon>
        <taxon>Mucorineae</taxon>
        <taxon>Mucoraceae</taxon>
        <taxon>Mucor</taxon>
    </lineage>
</organism>
<dbReference type="VEuPathDB" id="FungiDB:HMPREF1544_01277"/>
<evidence type="ECO:0000313" key="3">
    <source>
        <dbReference type="Proteomes" id="UP000014254"/>
    </source>
</evidence>
<dbReference type="AlphaFoldDB" id="S2JPA2"/>
<dbReference type="EMBL" id="KE123905">
    <property type="protein sequence ID" value="EPB91769.1"/>
    <property type="molecule type" value="Genomic_DNA"/>
</dbReference>
<dbReference type="OrthoDB" id="10372849at2759"/>
<sequence>MSNPGTNDPQNTLKKNDEKSLRVISGHSTLEHDDIEYEYYETDSSKKELNDSKRQTVVLGMFKATSP</sequence>
<name>S2JPA2_MUCC1</name>
<gene>
    <name evidence="2" type="ORF">HMPREF1544_01277</name>
</gene>
<proteinExistence type="predicted"/>
<feature type="region of interest" description="Disordered" evidence="1">
    <location>
        <begin position="1"/>
        <end position="27"/>
    </location>
</feature>
<dbReference type="InParanoid" id="S2JPA2"/>
<keyword evidence="3" id="KW-1185">Reference proteome</keyword>
<feature type="compositionally biased region" description="Polar residues" evidence="1">
    <location>
        <begin position="1"/>
        <end position="13"/>
    </location>
</feature>